<evidence type="ECO:0000313" key="3">
    <source>
        <dbReference type="EMBL" id="CAD7089006.1"/>
    </source>
</evidence>
<feature type="signal peptide" evidence="2">
    <location>
        <begin position="1"/>
        <end position="20"/>
    </location>
</feature>
<evidence type="ECO:0000256" key="1">
    <source>
        <dbReference type="SAM" id="MobiDB-lite"/>
    </source>
</evidence>
<evidence type="ECO:0000256" key="2">
    <source>
        <dbReference type="SAM" id="SignalP"/>
    </source>
</evidence>
<protein>
    <submittedName>
        <fullName evidence="3">Uncharacterized protein</fullName>
    </submittedName>
</protein>
<gene>
    <name evidence="3" type="ORF">HERILL_LOCUS11589</name>
</gene>
<proteinExistence type="predicted"/>
<name>A0A7R8UYU5_HERIL</name>
<feature type="compositionally biased region" description="Low complexity" evidence="1">
    <location>
        <begin position="53"/>
        <end position="66"/>
    </location>
</feature>
<organism evidence="3 4">
    <name type="scientific">Hermetia illucens</name>
    <name type="common">Black soldier fly</name>
    <dbReference type="NCBI Taxonomy" id="343691"/>
    <lineage>
        <taxon>Eukaryota</taxon>
        <taxon>Metazoa</taxon>
        <taxon>Ecdysozoa</taxon>
        <taxon>Arthropoda</taxon>
        <taxon>Hexapoda</taxon>
        <taxon>Insecta</taxon>
        <taxon>Pterygota</taxon>
        <taxon>Neoptera</taxon>
        <taxon>Endopterygota</taxon>
        <taxon>Diptera</taxon>
        <taxon>Brachycera</taxon>
        <taxon>Stratiomyomorpha</taxon>
        <taxon>Stratiomyidae</taxon>
        <taxon>Hermetiinae</taxon>
        <taxon>Hermetia</taxon>
    </lineage>
</organism>
<keyword evidence="4" id="KW-1185">Reference proteome</keyword>
<accession>A0A7R8UYU5</accession>
<keyword evidence="2" id="KW-0732">Signal</keyword>
<feature type="region of interest" description="Disordered" evidence="1">
    <location>
        <begin position="41"/>
        <end position="111"/>
    </location>
</feature>
<dbReference type="EMBL" id="LR899012">
    <property type="protein sequence ID" value="CAD7089006.1"/>
    <property type="molecule type" value="Genomic_DNA"/>
</dbReference>
<feature type="compositionally biased region" description="Low complexity" evidence="1">
    <location>
        <begin position="77"/>
        <end position="104"/>
    </location>
</feature>
<feature type="chain" id="PRO_5031330090" evidence="2">
    <location>
        <begin position="21"/>
        <end position="163"/>
    </location>
</feature>
<sequence length="163" mass="17242">MRFLSIYLVVCALLIPTILAGYHWELEEEWGLVKLDRIRRETDPNPETNTPLSTTVSETTNSVSTTIGPSPDPNDLDTGSNSTSSDSASGSDDSDGTNSVTNTEETVEEETRAIVGHDLAGVLPEEGAAGQHVECAVGQYVVGTEEGVAADEVLVVLHQGVEG</sequence>
<dbReference type="InParanoid" id="A0A7R8UYU5"/>
<dbReference type="Proteomes" id="UP000594454">
    <property type="component" value="Chromosome 4"/>
</dbReference>
<dbReference type="AlphaFoldDB" id="A0A7R8UYU5"/>
<reference evidence="3 4" key="1">
    <citation type="submission" date="2020-11" db="EMBL/GenBank/DDBJ databases">
        <authorList>
            <person name="Wallbank WR R."/>
            <person name="Pardo Diaz C."/>
            <person name="Kozak K."/>
            <person name="Martin S."/>
            <person name="Jiggins C."/>
            <person name="Moest M."/>
            <person name="Warren A I."/>
            <person name="Generalovic N T."/>
            <person name="Byers J.R.P. K."/>
            <person name="Montejo-Kovacevich G."/>
            <person name="Yen C E."/>
        </authorList>
    </citation>
    <scope>NUCLEOTIDE SEQUENCE [LARGE SCALE GENOMIC DNA]</scope>
</reference>
<evidence type="ECO:0000313" key="4">
    <source>
        <dbReference type="Proteomes" id="UP000594454"/>
    </source>
</evidence>